<feature type="region of interest" description="Disordered" evidence="5">
    <location>
        <begin position="533"/>
        <end position="693"/>
    </location>
</feature>
<evidence type="ECO:0000313" key="8">
    <source>
        <dbReference type="Proteomes" id="UP001456524"/>
    </source>
</evidence>
<name>A0ABR1XXZ6_9PEZI</name>
<dbReference type="EC" id="2.7.11.1" evidence="1"/>
<keyword evidence="2 4" id="KW-0547">Nucleotide-binding</keyword>
<gene>
    <name evidence="7" type="ORF">IWX90DRAFT_484152</name>
</gene>
<dbReference type="SUPFAM" id="SSF56112">
    <property type="entry name" value="Protein kinase-like (PK-like)"/>
    <property type="match status" value="1"/>
</dbReference>
<dbReference type="InterPro" id="IPR011009">
    <property type="entry name" value="Kinase-like_dom_sf"/>
</dbReference>
<dbReference type="Proteomes" id="UP001456524">
    <property type="component" value="Unassembled WGS sequence"/>
</dbReference>
<dbReference type="PROSITE" id="PS50011">
    <property type="entry name" value="PROTEIN_KINASE_DOM"/>
    <property type="match status" value="1"/>
</dbReference>
<dbReference type="PANTHER" id="PTHR48012">
    <property type="entry name" value="STERILE20-LIKE KINASE, ISOFORM B-RELATED"/>
    <property type="match status" value="1"/>
</dbReference>
<dbReference type="PANTHER" id="PTHR48012:SF27">
    <property type="entry name" value="SERINE_THREONINE-PROTEIN KINASE SID1"/>
    <property type="match status" value="1"/>
</dbReference>
<keyword evidence="8" id="KW-1185">Reference proteome</keyword>
<evidence type="ECO:0000256" key="3">
    <source>
        <dbReference type="ARBA" id="ARBA00022840"/>
    </source>
</evidence>
<evidence type="ECO:0000256" key="1">
    <source>
        <dbReference type="ARBA" id="ARBA00012513"/>
    </source>
</evidence>
<reference evidence="7 8" key="1">
    <citation type="journal article" date="2022" name="G3 (Bethesda)">
        <title>Enemy or ally: a genomic approach to elucidate the lifestyle of Phyllosticta citrichinaensis.</title>
        <authorList>
            <person name="Buijs V.A."/>
            <person name="Groenewald J.Z."/>
            <person name="Haridas S."/>
            <person name="LaButti K.M."/>
            <person name="Lipzen A."/>
            <person name="Martin F.M."/>
            <person name="Barry K."/>
            <person name="Grigoriev I.V."/>
            <person name="Crous P.W."/>
            <person name="Seidl M.F."/>
        </authorList>
    </citation>
    <scope>NUCLEOTIDE SEQUENCE [LARGE SCALE GENOMIC DNA]</scope>
    <source>
        <strain evidence="7 8">CBS 129764</strain>
    </source>
</reference>
<dbReference type="CDD" id="cd06609">
    <property type="entry name" value="STKc_MST3_like"/>
    <property type="match status" value="1"/>
</dbReference>
<dbReference type="Pfam" id="PF00069">
    <property type="entry name" value="Pkinase"/>
    <property type="match status" value="1"/>
</dbReference>
<evidence type="ECO:0000256" key="5">
    <source>
        <dbReference type="SAM" id="MobiDB-lite"/>
    </source>
</evidence>
<accession>A0ABR1XXZ6</accession>
<proteinExistence type="predicted"/>
<evidence type="ECO:0000256" key="4">
    <source>
        <dbReference type="PROSITE-ProRule" id="PRU10141"/>
    </source>
</evidence>
<dbReference type="PROSITE" id="PS00107">
    <property type="entry name" value="PROTEIN_KINASE_ATP"/>
    <property type="match status" value="1"/>
</dbReference>
<dbReference type="Gene3D" id="1.10.510.10">
    <property type="entry name" value="Transferase(Phosphotransferase) domain 1"/>
    <property type="match status" value="1"/>
</dbReference>
<keyword evidence="3 4" id="KW-0067">ATP-binding</keyword>
<protein>
    <recommendedName>
        <fullName evidence="1">non-specific serine/threonine protein kinase</fullName>
        <ecNumber evidence="1">2.7.11.1</ecNumber>
    </recommendedName>
</protein>
<feature type="compositionally biased region" description="Polar residues" evidence="5">
    <location>
        <begin position="617"/>
        <end position="627"/>
    </location>
</feature>
<feature type="domain" description="Protein kinase" evidence="6">
    <location>
        <begin position="5"/>
        <end position="255"/>
    </location>
</feature>
<feature type="binding site" evidence="4">
    <location>
        <position position="34"/>
    </location>
    <ligand>
        <name>ATP</name>
        <dbReference type="ChEBI" id="CHEBI:30616"/>
    </ligand>
</feature>
<feature type="compositionally biased region" description="Low complexity" evidence="5">
    <location>
        <begin position="633"/>
        <end position="674"/>
    </location>
</feature>
<sequence length="732" mass="79624">MADDYQVLEELGSGSFGTVYKAIEKSTGEIVAIKHIDLEGSDDDIKEIQQEIAVLSACASPFVTQYKTSFVRGVKLWIVMEFLGGGSCLDLMKPGPFSESQIAVICRELLLGLDYLHLSGKIHRDIKAANVLLAESGKVKIADFGVAAQLTNISSQRITFVGTPYWMAPEVIQEMGYDCKADIWSLGITAIEMARGEPPHADTHPMKVLFHIPKAPAPRLEGPFSRDFKDFVSQCLVKDPDRRPSAKDLLKHRFIQRAGRIEVLRDLITRRRKYDSSATKASQPKYYEETLREYNNGAQDEDEWVFDTVKPVQPKRPRKSSKLEFPTELMEKMDVSAGPLGRPTATYNTSRRRSSTRQSSASTMFKIATDSTQTPRSESRDPLSLDMNFGNGTSTVRPFRRVSAAMENQKIADVEVPAPPPKSAVIASFSSADTLLADSQSENEPPLPQGTVARLTKESMLGRRAFVKAVNTSFEETQAQTSGQSKRDAFARAAAAWTALDRVDPEGEFLLLRNIIEKVQADPKLAAALGVLPSSTPQTPATDVMTPITSPAPSSKATDPLSNITNNATPSRAAKERSPRSPVSPATPQKPSKPAKPVHVPINVPRQQLPRPVTASKIPQQTKPSNAQRRRSALSNSSGSNGSNRSSRSANSNDSASAADLNAAAAAAANRRGSTATTDSNGSGSGGKRSVNSIDEKKLPGYVKPGMEYTGLLADVLYGRWMEGLVSRWPKP</sequence>
<feature type="region of interest" description="Disordered" evidence="5">
    <location>
        <begin position="335"/>
        <end position="392"/>
    </location>
</feature>
<feature type="compositionally biased region" description="Polar residues" evidence="5">
    <location>
        <begin position="533"/>
        <end position="570"/>
    </location>
</feature>
<dbReference type="InterPro" id="IPR000719">
    <property type="entry name" value="Prot_kinase_dom"/>
</dbReference>
<organism evidence="7 8">
    <name type="scientific">Phyllosticta citrichinensis</name>
    <dbReference type="NCBI Taxonomy" id="1130410"/>
    <lineage>
        <taxon>Eukaryota</taxon>
        <taxon>Fungi</taxon>
        <taxon>Dikarya</taxon>
        <taxon>Ascomycota</taxon>
        <taxon>Pezizomycotina</taxon>
        <taxon>Dothideomycetes</taxon>
        <taxon>Dothideomycetes incertae sedis</taxon>
        <taxon>Botryosphaeriales</taxon>
        <taxon>Phyllostictaceae</taxon>
        <taxon>Phyllosticta</taxon>
    </lineage>
</organism>
<comment type="caution">
    <text evidence="7">The sequence shown here is derived from an EMBL/GenBank/DDBJ whole genome shotgun (WGS) entry which is preliminary data.</text>
</comment>
<dbReference type="InterPro" id="IPR050629">
    <property type="entry name" value="STE20/SPS1-PAK"/>
</dbReference>
<evidence type="ECO:0000259" key="6">
    <source>
        <dbReference type="PROSITE" id="PS50011"/>
    </source>
</evidence>
<dbReference type="InterPro" id="IPR017441">
    <property type="entry name" value="Protein_kinase_ATP_BS"/>
</dbReference>
<dbReference type="SMART" id="SM00220">
    <property type="entry name" value="S_TKc"/>
    <property type="match status" value="1"/>
</dbReference>
<evidence type="ECO:0000256" key="2">
    <source>
        <dbReference type="ARBA" id="ARBA00022741"/>
    </source>
</evidence>
<evidence type="ECO:0000313" key="7">
    <source>
        <dbReference type="EMBL" id="KAK8173174.1"/>
    </source>
</evidence>
<dbReference type="EMBL" id="JBBWUH010000003">
    <property type="protein sequence ID" value="KAK8173174.1"/>
    <property type="molecule type" value="Genomic_DNA"/>
</dbReference>